<evidence type="ECO:0000259" key="2">
    <source>
        <dbReference type="Pfam" id="PF03959"/>
    </source>
</evidence>
<comment type="caution">
    <text evidence="3">The sequence shown here is derived from an EMBL/GenBank/DDBJ whole genome shotgun (WGS) entry which is preliminary data.</text>
</comment>
<evidence type="ECO:0000313" key="4">
    <source>
        <dbReference type="Proteomes" id="UP001600064"/>
    </source>
</evidence>
<dbReference type="PANTHER" id="PTHR48070">
    <property type="entry name" value="ESTERASE OVCA2"/>
    <property type="match status" value="1"/>
</dbReference>
<feature type="domain" description="Serine hydrolase" evidence="2">
    <location>
        <begin position="6"/>
        <end position="284"/>
    </location>
</feature>
<dbReference type="InterPro" id="IPR005645">
    <property type="entry name" value="FSH-like_dom"/>
</dbReference>
<name>A0ABR4DD22_9PEZI</name>
<dbReference type="RefSeq" id="XP_070866453.1">
    <property type="nucleotide sequence ID" value="XM_071011556.1"/>
</dbReference>
<reference evidence="3 4" key="1">
    <citation type="journal article" date="2024" name="Commun. Biol.">
        <title>Comparative genomic analysis of thermophilic fungi reveals convergent evolutionary adaptations and gene losses.</title>
        <authorList>
            <person name="Steindorff A.S."/>
            <person name="Aguilar-Pontes M.V."/>
            <person name="Robinson A.J."/>
            <person name="Andreopoulos B."/>
            <person name="LaButti K."/>
            <person name="Kuo A."/>
            <person name="Mondo S."/>
            <person name="Riley R."/>
            <person name="Otillar R."/>
            <person name="Haridas S."/>
            <person name="Lipzen A."/>
            <person name="Grimwood J."/>
            <person name="Schmutz J."/>
            <person name="Clum A."/>
            <person name="Reid I.D."/>
            <person name="Moisan M.C."/>
            <person name="Butler G."/>
            <person name="Nguyen T.T.M."/>
            <person name="Dewar K."/>
            <person name="Conant G."/>
            <person name="Drula E."/>
            <person name="Henrissat B."/>
            <person name="Hansel C."/>
            <person name="Singer S."/>
            <person name="Hutchinson M.I."/>
            <person name="de Vries R.P."/>
            <person name="Natvig D.O."/>
            <person name="Powell A.J."/>
            <person name="Tsang A."/>
            <person name="Grigoriev I.V."/>
        </authorList>
    </citation>
    <scope>NUCLEOTIDE SEQUENCE [LARGE SCALE GENOMIC DNA]</scope>
    <source>
        <strain evidence="3 4">ATCC 22073</strain>
    </source>
</reference>
<dbReference type="Gene3D" id="3.40.50.1820">
    <property type="entry name" value="alpha/beta hydrolase"/>
    <property type="match status" value="1"/>
</dbReference>
<organism evidence="3 4">
    <name type="scientific">Remersonia thermophila</name>
    <dbReference type="NCBI Taxonomy" id="72144"/>
    <lineage>
        <taxon>Eukaryota</taxon>
        <taxon>Fungi</taxon>
        <taxon>Dikarya</taxon>
        <taxon>Ascomycota</taxon>
        <taxon>Pezizomycotina</taxon>
        <taxon>Sordariomycetes</taxon>
        <taxon>Sordariomycetidae</taxon>
        <taxon>Sordariales</taxon>
        <taxon>Sordariales incertae sedis</taxon>
        <taxon>Remersonia</taxon>
    </lineage>
</organism>
<dbReference type="EMBL" id="JAZGUE010000004">
    <property type="protein sequence ID" value="KAL2267726.1"/>
    <property type="molecule type" value="Genomic_DNA"/>
</dbReference>
<dbReference type="GeneID" id="98126200"/>
<dbReference type="Proteomes" id="UP001600064">
    <property type="component" value="Unassembled WGS sequence"/>
</dbReference>
<keyword evidence="4" id="KW-1185">Reference proteome</keyword>
<keyword evidence="1" id="KW-0378">Hydrolase</keyword>
<dbReference type="Pfam" id="PF03959">
    <property type="entry name" value="FSH1"/>
    <property type="match status" value="1"/>
</dbReference>
<dbReference type="InterPro" id="IPR050593">
    <property type="entry name" value="LovG"/>
</dbReference>
<protein>
    <recommendedName>
        <fullName evidence="2">Serine hydrolase domain-containing protein</fullName>
    </recommendedName>
</protein>
<dbReference type="SUPFAM" id="SSF53474">
    <property type="entry name" value="alpha/beta-Hydrolases"/>
    <property type="match status" value="1"/>
</dbReference>
<gene>
    <name evidence="3" type="ORF">VTJ83DRAFT_5003</name>
</gene>
<dbReference type="PANTHER" id="PTHR48070:SF7">
    <property type="entry name" value="SERINE HYDROLASE FSH DOMAIN-CONTAINING PROTEIN-RELATED"/>
    <property type="match status" value="1"/>
</dbReference>
<sequence>MEIQSRKIRVLGLHGMGTSAAIFRSQTAAMRLKLPPDRFEFVFVDAPHPCSAAPGTDVLFDSARHYAFWTDPAAPPEAIRSAIAWLDGQLAQHGPFDILMGFSQGCALIASYLVHHSLRSKQQRLEVQDQKPLPFKAAVFICGGVPLQVLSDAGVEVTRRARDINALTGRMLRGRTAALAEMAANPELVARERGVGLWDRDGAPAGLVHDPGRMPDQRDVFGLDLSDEALPDGVGIAIPTAHVFGAKDPRWPASIQLACLCRDKRMYDHGGGHEIPRTTEVSEAMAELMMGLAKGVQGE</sequence>
<dbReference type="InterPro" id="IPR029058">
    <property type="entry name" value="AB_hydrolase_fold"/>
</dbReference>
<evidence type="ECO:0000256" key="1">
    <source>
        <dbReference type="ARBA" id="ARBA00022801"/>
    </source>
</evidence>
<evidence type="ECO:0000313" key="3">
    <source>
        <dbReference type="EMBL" id="KAL2267726.1"/>
    </source>
</evidence>
<proteinExistence type="predicted"/>
<accession>A0ABR4DD22</accession>